<dbReference type="PIRSF" id="PIRSF000429">
    <property type="entry name" value="Ac-CoA_Ac_transf"/>
    <property type="match status" value="1"/>
</dbReference>
<proteinExistence type="predicted"/>
<dbReference type="InterPro" id="IPR016039">
    <property type="entry name" value="Thiolase-like"/>
</dbReference>
<feature type="domain" description="Thiolase N-terminal" evidence="2">
    <location>
        <begin position="26"/>
        <end position="242"/>
    </location>
</feature>
<evidence type="ECO:0000313" key="4">
    <source>
        <dbReference type="EMBL" id="GAA2007491.1"/>
    </source>
</evidence>
<evidence type="ECO:0000313" key="5">
    <source>
        <dbReference type="Proteomes" id="UP001500755"/>
    </source>
</evidence>
<dbReference type="SUPFAM" id="SSF53901">
    <property type="entry name" value="Thiolase-like"/>
    <property type="match status" value="1"/>
</dbReference>
<feature type="domain" description="Thiolase C-terminal" evidence="3">
    <location>
        <begin position="260"/>
        <end position="403"/>
    </location>
</feature>
<reference evidence="4 5" key="1">
    <citation type="journal article" date="2019" name="Int. J. Syst. Evol. Microbiol.">
        <title>The Global Catalogue of Microorganisms (GCM) 10K type strain sequencing project: providing services to taxonomists for standard genome sequencing and annotation.</title>
        <authorList>
            <consortium name="The Broad Institute Genomics Platform"/>
            <consortium name="The Broad Institute Genome Sequencing Center for Infectious Disease"/>
            <person name="Wu L."/>
            <person name="Ma J."/>
        </authorList>
    </citation>
    <scope>NUCLEOTIDE SEQUENCE [LARGE SCALE GENOMIC DNA]</scope>
    <source>
        <strain evidence="4 5">JCM 14546</strain>
    </source>
</reference>
<organism evidence="4 5">
    <name type="scientific">Brevibacterium samyangense</name>
    <dbReference type="NCBI Taxonomy" id="366888"/>
    <lineage>
        <taxon>Bacteria</taxon>
        <taxon>Bacillati</taxon>
        <taxon>Actinomycetota</taxon>
        <taxon>Actinomycetes</taxon>
        <taxon>Micrococcales</taxon>
        <taxon>Brevibacteriaceae</taxon>
        <taxon>Brevibacterium</taxon>
    </lineage>
</organism>
<dbReference type="InterPro" id="IPR055140">
    <property type="entry name" value="Thiolase_C_2"/>
</dbReference>
<dbReference type="EMBL" id="BAAANO010000015">
    <property type="protein sequence ID" value="GAA2007491.1"/>
    <property type="molecule type" value="Genomic_DNA"/>
</dbReference>
<keyword evidence="5" id="KW-1185">Reference proteome</keyword>
<dbReference type="PANTHER" id="PTHR42870:SF1">
    <property type="entry name" value="NON-SPECIFIC LIPID-TRANSFER PROTEIN-LIKE 2"/>
    <property type="match status" value="1"/>
</dbReference>
<dbReference type="InterPro" id="IPR002155">
    <property type="entry name" value="Thiolase"/>
</dbReference>
<evidence type="ECO:0000256" key="1">
    <source>
        <dbReference type="SAM" id="MobiDB-lite"/>
    </source>
</evidence>
<dbReference type="Proteomes" id="UP001500755">
    <property type="component" value="Unassembled WGS sequence"/>
</dbReference>
<dbReference type="InterPro" id="IPR020616">
    <property type="entry name" value="Thiolase_N"/>
</dbReference>
<evidence type="ECO:0000259" key="2">
    <source>
        <dbReference type="Pfam" id="PF00108"/>
    </source>
</evidence>
<dbReference type="CDD" id="cd00829">
    <property type="entry name" value="SCP-x_thiolase"/>
    <property type="match status" value="1"/>
</dbReference>
<accession>A0ABN2TF62</accession>
<evidence type="ECO:0000259" key="3">
    <source>
        <dbReference type="Pfam" id="PF22691"/>
    </source>
</evidence>
<comment type="caution">
    <text evidence="4">The sequence shown here is derived from an EMBL/GenBank/DDBJ whole genome shotgun (WGS) entry which is preliminary data.</text>
</comment>
<sequence>MTPAGSPTAPTVGSAPTARTAPTIIGWSHSAFGRRPESLQELMGQVAREAVAHAGLELTEVDALHVGVFNNGLYPQGFEAALPAVEIPEFELVPAHRHESACATGSAAVFAAYDAVAAGRAKVALVIGAEHMTHVPGHDVGNVLLSASYREEEEHHKSFAGVFGELARQYTDRYGDPSESLARIAAKNHGNGAHNPLAHMQKDLGFEFCHTVSEKNPYVAEPLRRTDCSLVSDGAAALVIAAPEVAVSAPQAVGWRGQGNANDALPISRRDPLELRGASAAMDQALRAAGVRLTDLDLLETHDCFTIAELLQYEAFGLAARGEGGSVIDSGFTAIDGALPVNPSGGLKSKGHPIGATGVSMHVMAARQLVGDASGLQVPGAELAGVFNMGGVAVSNFASVLERVR</sequence>
<dbReference type="Pfam" id="PF00108">
    <property type="entry name" value="Thiolase_N"/>
    <property type="match status" value="1"/>
</dbReference>
<protein>
    <submittedName>
        <fullName evidence="4">Acetyl-CoA acetyltransferase</fullName>
    </submittedName>
</protein>
<dbReference type="Pfam" id="PF22691">
    <property type="entry name" value="Thiolase_C_1"/>
    <property type="match status" value="1"/>
</dbReference>
<gene>
    <name evidence="4" type="ORF">GCM10009755_17260</name>
</gene>
<feature type="region of interest" description="Disordered" evidence="1">
    <location>
        <begin position="1"/>
        <end position="20"/>
    </location>
</feature>
<dbReference type="NCBIfam" id="NF005704">
    <property type="entry name" value="PRK07516.1"/>
    <property type="match status" value="1"/>
</dbReference>
<name>A0ABN2TF62_9MICO</name>
<dbReference type="Gene3D" id="3.40.47.10">
    <property type="match status" value="1"/>
</dbReference>
<dbReference type="RefSeq" id="WP_344308813.1">
    <property type="nucleotide sequence ID" value="NZ_BAAANO010000015.1"/>
</dbReference>
<dbReference type="PANTHER" id="PTHR42870">
    <property type="entry name" value="ACETYL-COA C-ACETYLTRANSFERASE"/>
    <property type="match status" value="1"/>
</dbReference>